<evidence type="ECO:0000256" key="2">
    <source>
        <dbReference type="SAM" id="Phobius"/>
    </source>
</evidence>
<evidence type="ECO:0000259" key="4">
    <source>
        <dbReference type="Pfam" id="PF23981"/>
    </source>
</evidence>
<sequence>MLKPSQAFSQQRGAALIIGLILIAVASLVTVTAMRGTHVQEMMVSNQRNQLIAALSAEAGGAEFSNWISAQYQTNPSKTWPSTEDALTSLLGEHGLELQPVGEDPWGRWALDPTRSAVLSADSIRVAILGNSVTSGVSVASAFTFVDYKKGVIEQERNPGPFEAAIIGCESVKLKGSGNISSTTGKANVMTVKPGAPLELTGHSPITGDVFATGAVTTDGSSWVTGDIHASGDVLIKANAPYGGGIFTTGSISVSNTATFAGSLSANQNVTFTNGARVDGSVAAGNDVRFNHTDVRVGGNTAAGHAVTTNKSHMSPDDFVAGNVTIAPLTPNAPVSPPKCDPLDISEVMGSLNTIPSNGNVAIGNYPLVNWEASPQGLKAYDETWNVKKWVDKGTGYPTELIGNQETVIRTNKLDLTNGSLTVKGGDVVLYVNGDLTLGTGGGPGIVIESGSTLTVFTTGKTVIGSAIKMPSTSALTDGRPTFALFSSYADTSEFSKGVVINGDSRLVANVYAPFANVSVAAGGGLYGSARGKTVEVAGGAGITFDGDIRDWGSSGSADPGDEGNAIPLVTGWR</sequence>
<dbReference type="RefSeq" id="WP_120798844.1">
    <property type="nucleotide sequence ID" value="NZ_RBXL01000001.1"/>
</dbReference>
<gene>
    <name evidence="5" type="ORF">BDD21_4310</name>
</gene>
<dbReference type="EMBL" id="RBXL01000001">
    <property type="protein sequence ID" value="RKT46777.1"/>
    <property type="molecule type" value="Genomic_DNA"/>
</dbReference>
<dbReference type="AlphaFoldDB" id="A0A495VEH0"/>
<dbReference type="Pfam" id="PF14341">
    <property type="entry name" value="PilX_N"/>
    <property type="match status" value="1"/>
</dbReference>
<keyword evidence="2" id="KW-0812">Transmembrane</keyword>
<reference evidence="5 6" key="1">
    <citation type="submission" date="2018-10" db="EMBL/GenBank/DDBJ databases">
        <title>Genomic Encyclopedia of Archaeal and Bacterial Type Strains, Phase II (KMG-II): from individual species to whole genera.</title>
        <authorList>
            <person name="Goeker M."/>
        </authorList>
    </citation>
    <scope>NUCLEOTIDE SEQUENCE [LARGE SCALE GENOMIC DNA]</scope>
    <source>
        <strain evidence="5 6">DSM 235</strain>
    </source>
</reference>
<keyword evidence="2" id="KW-0472">Membrane</keyword>
<feature type="domain" description="Type 4 fimbrial biogenesis protein PilX N-terminal" evidence="3">
    <location>
        <begin position="12"/>
        <end position="60"/>
    </location>
</feature>
<protein>
    <submittedName>
        <fullName evidence="5">PilX-like prepilin protein</fullName>
    </submittedName>
</protein>
<feature type="region of interest" description="Disordered" evidence="1">
    <location>
        <begin position="552"/>
        <end position="574"/>
    </location>
</feature>
<proteinExistence type="predicted"/>
<evidence type="ECO:0000256" key="1">
    <source>
        <dbReference type="SAM" id="MobiDB-lite"/>
    </source>
</evidence>
<dbReference type="InterPro" id="IPR055729">
    <property type="entry name" value="DUF7305"/>
</dbReference>
<comment type="caution">
    <text evidence="5">The sequence shown here is derived from an EMBL/GenBank/DDBJ whole genome shotgun (WGS) entry which is preliminary data.</text>
</comment>
<evidence type="ECO:0000313" key="5">
    <source>
        <dbReference type="EMBL" id="RKT46777.1"/>
    </source>
</evidence>
<dbReference type="InterPro" id="IPR025746">
    <property type="entry name" value="PilX_N_dom"/>
</dbReference>
<dbReference type="Pfam" id="PF23981">
    <property type="entry name" value="DUF7305"/>
    <property type="match status" value="1"/>
</dbReference>
<dbReference type="OrthoDB" id="6145642at2"/>
<keyword evidence="6" id="KW-1185">Reference proteome</keyword>
<name>A0A495VEH0_9GAMM</name>
<evidence type="ECO:0000313" key="6">
    <source>
        <dbReference type="Proteomes" id="UP000274556"/>
    </source>
</evidence>
<accession>A0A495VEH0</accession>
<organism evidence="5 6">
    <name type="scientific">Thiocapsa rosea</name>
    <dbReference type="NCBI Taxonomy" id="69360"/>
    <lineage>
        <taxon>Bacteria</taxon>
        <taxon>Pseudomonadati</taxon>
        <taxon>Pseudomonadota</taxon>
        <taxon>Gammaproteobacteria</taxon>
        <taxon>Chromatiales</taxon>
        <taxon>Chromatiaceae</taxon>
        <taxon>Thiocapsa</taxon>
    </lineage>
</organism>
<dbReference type="Proteomes" id="UP000274556">
    <property type="component" value="Unassembled WGS sequence"/>
</dbReference>
<evidence type="ECO:0000259" key="3">
    <source>
        <dbReference type="Pfam" id="PF14341"/>
    </source>
</evidence>
<feature type="domain" description="DUF7305" evidence="4">
    <location>
        <begin position="413"/>
        <end position="551"/>
    </location>
</feature>
<keyword evidence="2" id="KW-1133">Transmembrane helix</keyword>
<feature type="transmembrane region" description="Helical" evidence="2">
    <location>
        <begin position="12"/>
        <end position="34"/>
    </location>
</feature>